<accession>A0A4Y8L3K2</accession>
<dbReference type="AlphaFoldDB" id="A0A4Y8L3K2"/>
<reference evidence="1 2" key="1">
    <citation type="submission" date="2019-03" db="EMBL/GenBank/DDBJ databases">
        <title>San Antonio Military Medical Center submission to MRSN (WRAIR), pending publication.</title>
        <authorList>
            <person name="Blyth D.M."/>
            <person name="Mccarthy S.L."/>
            <person name="Schall S.E."/>
            <person name="Stam J.A."/>
            <person name="Ong A.C."/>
            <person name="Mcgann P.T."/>
        </authorList>
    </citation>
    <scope>NUCLEOTIDE SEQUENCE [LARGE SCALE GENOMIC DNA]</scope>
    <source>
        <strain evidence="1 2">MRSN571793</strain>
    </source>
</reference>
<dbReference type="RefSeq" id="WP_134436649.1">
    <property type="nucleotide sequence ID" value="NZ_JAWZLG010000074.1"/>
</dbReference>
<name>A0A4Y8L3K2_9BACT</name>
<gene>
    <name evidence="1" type="ORF">E2605_12405</name>
</gene>
<comment type="caution">
    <text evidence="1">The sequence shown here is derived from an EMBL/GenBank/DDBJ whole genome shotgun (WGS) entry which is preliminary data.</text>
</comment>
<keyword evidence="2" id="KW-1185">Reference proteome</keyword>
<sequence>MKTRTINQEQMMPVAQVLSPSDFGLKEGGMTVSEVIQALDKLKDDIGNRYYTQVATNVYHNLKGMIPGTTFCFQKYFKGKELKVFMIVAFRFIIEHSDYEFLNDYSAIRRMK</sequence>
<evidence type="ECO:0000313" key="1">
    <source>
        <dbReference type="EMBL" id="TFD95630.1"/>
    </source>
</evidence>
<organism evidence="1 2">
    <name type="scientific">Dysgonomonas capnocytophagoides</name>
    <dbReference type="NCBI Taxonomy" id="45254"/>
    <lineage>
        <taxon>Bacteria</taxon>
        <taxon>Pseudomonadati</taxon>
        <taxon>Bacteroidota</taxon>
        <taxon>Bacteroidia</taxon>
        <taxon>Bacteroidales</taxon>
        <taxon>Dysgonomonadaceae</taxon>
        <taxon>Dysgonomonas</taxon>
    </lineage>
</organism>
<proteinExistence type="predicted"/>
<evidence type="ECO:0000313" key="2">
    <source>
        <dbReference type="Proteomes" id="UP000297861"/>
    </source>
</evidence>
<dbReference type="Proteomes" id="UP000297861">
    <property type="component" value="Unassembled WGS sequence"/>
</dbReference>
<protein>
    <submittedName>
        <fullName evidence="1">Uncharacterized protein</fullName>
    </submittedName>
</protein>
<dbReference type="EMBL" id="SOML01000007">
    <property type="protein sequence ID" value="TFD95630.1"/>
    <property type="molecule type" value="Genomic_DNA"/>
</dbReference>